<organism evidence="1 2">
    <name type="scientific">Mya arenaria</name>
    <name type="common">Soft-shell clam</name>
    <dbReference type="NCBI Taxonomy" id="6604"/>
    <lineage>
        <taxon>Eukaryota</taxon>
        <taxon>Metazoa</taxon>
        <taxon>Spiralia</taxon>
        <taxon>Lophotrochozoa</taxon>
        <taxon>Mollusca</taxon>
        <taxon>Bivalvia</taxon>
        <taxon>Autobranchia</taxon>
        <taxon>Heteroconchia</taxon>
        <taxon>Euheterodonta</taxon>
        <taxon>Imparidentia</taxon>
        <taxon>Neoheterodontei</taxon>
        <taxon>Myida</taxon>
        <taxon>Myoidea</taxon>
        <taxon>Myidae</taxon>
        <taxon>Mya</taxon>
    </lineage>
</organism>
<gene>
    <name evidence="1" type="ORF">MAR_016806</name>
</gene>
<proteinExistence type="predicted"/>
<dbReference type="Proteomes" id="UP001164746">
    <property type="component" value="Chromosome 6"/>
</dbReference>
<evidence type="ECO:0000313" key="2">
    <source>
        <dbReference type="Proteomes" id="UP001164746"/>
    </source>
</evidence>
<dbReference type="PANTHER" id="PTHR21446:SF12">
    <property type="entry name" value="POTASSIUM CHANNEL TETRAMERIZATION DOMAIN CONTAINING 1"/>
    <property type="match status" value="1"/>
</dbReference>
<dbReference type="PANTHER" id="PTHR21446">
    <property type="entry name" value="DUF3504 DOMAIN-CONTAINING PROTEIN"/>
    <property type="match status" value="1"/>
</dbReference>
<keyword evidence="2" id="KW-1185">Reference proteome</keyword>
<dbReference type="EMBL" id="CP111017">
    <property type="protein sequence ID" value="WAR06848.1"/>
    <property type="molecule type" value="Genomic_DNA"/>
</dbReference>
<sequence length="200" mass="22992">SVSLFREFIGENCEFKGFSSEELNKYIRAFFASIRKTDGSELKKSSLTSIKVKGSIEHKEEISFEDLQKLFSSENIAFDIDTPCELQKKVWFEILYFLCRRGQENLKGMKKDTFAVAVNAAGRRYVYQMQINCIFSNEPIGKGKMYELPGDVKCPVASFEKYLSKQHPQIDWLLQRPLDSFVFDGPIWYCMASLGKGKLA</sequence>
<dbReference type="InterPro" id="IPR052787">
    <property type="entry name" value="MAVS"/>
</dbReference>
<name>A0ABY7EDS1_MYAAR</name>
<protein>
    <submittedName>
        <fullName evidence="1">Uncharacterized protein</fullName>
    </submittedName>
</protein>
<feature type="non-terminal residue" evidence="1">
    <location>
        <position position="1"/>
    </location>
</feature>
<reference evidence="1" key="1">
    <citation type="submission" date="2022-11" db="EMBL/GenBank/DDBJ databases">
        <title>Centuries of genome instability and evolution in soft-shell clam transmissible cancer (bioRxiv).</title>
        <authorList>
            <person name="Hart S.F.M."/>
            <person name="Yonemitsu M.A."/>
            <person name="Giersch R.M."/>
            <person name="Beal B.F."/>
            <person name="Arriagada G."/>
            <person name="Davis B.W."/>
            <person name="Ostrander E.A."/>
            <person name="Goff S.P."/>
            <person name="Metzger M.J."/>
        </authorList>
    </citation>
    <scope>NUCLEOTIDE SEQUENCE</scope>
    <source>
        <strain evidence="1">MELC-2E11</strain>
        <tissue evidence="1">Siphon/mantle</tissue>
    </source>
</reference>
<evidence type="ECO:0000313" key="1">
    <source>
        <dbReference type="EMBL" id="WAR06848.1"/>
    </source>
</evidence>
<accession>A0ABY7EDS1</accession>